<dbReference type="EMBL" id="FXYE01000004">
    <property type="protein sequence ID" value="SMX51144.1"/>
    <property type="molecule type" value="Genomic_DNA"/>
</dbReference>
<dbReference type="InterPro" id="IPR001509">
    <property type="entry name" value="Epimerase_deHydtase"/>
</dbReference>
<dbReference type="InterPro" id="IPR050005">
    <property type="entry name" value="DenD"/>
</dbReference>
<keyword evidence="1" id="KW-0521">NADP</keyword>
<gene>
    <name evidence="4" type="primary">rmlB</name>
    <name evidence="4" type="ORF">COL8621_03674</name>
</gene>
<accession>A0A238L7U0</accession>
<evidence type="ECO:0000256" key="2">
    <source>
        <dbReference type="ARBA" id="ARBA00023277"/>
    </source>
</evidence>
<evidence type="ECO:0000259" key="3">
    <source>
        <dbReference type="Pfam" id="PF01370"/>
    </source>
</evidence>
<dbReference type="EC" id="4.2.1.46" evidence="4"/>
<dbReference type="GO" id="GO:0016491">
    <property type="term" value="F:oxidoreductase activity"/>
    <property type="evidence" value="ECO:0007669"/>
    <property type="project" value="InterPro"/>
</dbReference>
<evidence type="ECO:0000256" key="1">
    <source>
        <dbReference type="ARBA" id="ARBA00022857"/>
    </source>
</evidence>
<dbReference type="Gene3D" id="3.40.50.720">
    <property type="entry name" value="NAD(P)-binding Rossmann-like Domain"/>
    <property type="match status" value="1"/>
</dbReference>
<organism evidence="4 5">
    <name type="scientific">Actibacterium lipolyticum</name>
    <dbReference type="NCBI Taxonomy" id="1524263"/>
    <lineage>
        <taxon>Bacteria</taxon>
        <taxon>Pseudomonadati</taxon>
        <taxon>Pseudomonadota</taxon>
        <taxon>Alphaproteobacteria</taxon>
        <taxon>Rhodobacterales</taxon>
        <taxon>Roseobacteraceae</taxon>
        <taxon>Actibacterium</taxon>
    </lineage>
</organism>
<dbReference type="GO" id="GO:0008460">
    <property type="term" value="F:dTDP-glucose 4,6-dehydratase activity"/>
    <property type="evidence" value="ECO:0007669"/>
    <property type="project" value="UniProtKB-EC"/>
</dbReference>
<feature type="domain" description="NAD-dependent epimerase/dehydratase" evidence="3">
    <location>
        <begin position="3"/>
        <end position="202"/>
    </location>
</feature>
<dbReference type="PANTHER" id="PTHR43103:SF3">
    <property type="entry name" value="ADP-L-GLYCERO-D-MANNO-HEPTOSE-6-EPIMERASE"/>
    <property type="match status" value="1"/>
</dbReference>
<dbReference type="PANTHER" id="PTHR43103">
    <property type="entry name" value="NUCLEOSIDE-DIPHOSPHATE-SUGAR EPIMERASE"/>
    <property type="match status" value="1"/>
</dbReference>
<dbReference type="RefSeq" id="WP_093968836.1">
    <property type="nucleotide sequence ID" value="NZ_FXYE01000004.1"/>
</dbReference>
<dbReference type="SUPFAM" id="SSF51735">
    <property type="entry name" value="NAD(P)-binding Rossmann-fold domains"/>
    <property type="match status" value="1"/>
</dbReference>
<reference evidence="5" key="1">
    <citation type="submission" date="2017-05" db="EMBL/GenBank/DDBJ databases">
        <authorList>
            <person name="Rodrigo-Torres L."/>
            <person name="Arahal R. D."/>
            <person name="Lucena T."/>
        </authorList>
    </citation>
    <scope>NUCLEOTIDE SEQUENCE [LARGE SCALE GENOMIC DNA]</scope>
    <source>
        <strain evidence="5">CECT 8621</strain>
    </source>
</reference>
<sequence length="321" mass="34944">MNILIIGGGGVVGQKLAHALAAKGTLRGKPISSLTLADINDPAPVEATFPVATTRCDIADTASVAQTITEDTDVIYLLAAIVSAHAEEDFEAGMNINLFGTYNVLERCRKLGTNPVLVFSSSIAIYGGEAQDPLGDHSYPNPQTSYGGQKAIGEILLNDYSRKGFVDGRGFRLPTISVRPGKPNRAASSFMSSILREPLNGQEAICPVEPDFLHYYLSPRKCVENLIKGAELNADDLGENRVMQMPGRTWSIGQLIDAMTKVAGPEPAKLIRWDPQPEIKRIVSGWKWDIHADKAERLGLTADESFEDNVRYYLEDDKPVS</sequence>
<dbReference type="Proteomes" id="UP000202922">
    <property type="component" value="Unassembled WGS sequence"/>
</dbReference>
<keyword evidence="5" id="KW-1185">Reference proteome</keyword>
<dbReference type="NCBIfam" id="NF043036">
    <property type="entry name" value="ErythonDh"/>
    <property type="match status" value="1"/>
</dbReference>
<dbReference type="OrthoDB" id="9801056at2"/>
<protein>
    <submittedName>
        <fullName evidence="4">dTDP-glucose 4,6-dehydratase</fullName>
        <ecNumber evidence="4">4.2.1.46</ecNumber>
    </submittedName>
</protein>
<evidence type="ECO:0000313" key="5">
    <source>
        <dbReference type="Proteomes" id="UP000202922"/>
    </source>
</evidence>
<proteinExistence type="predicted"/>
<name>A0A238L7U0_9RHOB</name>
<dbReference type="AlphaFoldDB" id="A0A238L7U0"/>
<keyword evidence="4" id="KW-0456">Lyase</keyword>
<dbReference type="InterPro" id="IPR036291">
    <property type="entry name" value="NAD(P)-bd_dom_sf"/>
</dbReference>
<dbReference type="Pfam" id="PF01370">
    <property type="entry name" value="Epimerase"/>
    <property type="match status" value="1"/>
</dbReference>
<dbReference type="Gene3D" id="3.90.25.10">
    <property type="entry name" value="UDP-galactose 4-epimerase, domain 1"/>
    <property type="match status" value="1"/>
</dbReference>
<evidence type="ECO:0000313" key="4">
    <source>
        <dbReference type="EMBL" id="SMX51144.1"/>
    </source>
</evidence>
<keyword evidence="2" id="KW-0119">Carbohydrate metabolism</keyword>